<organism evidence="2 3">
    <name type="scientific">Cinchona calisaya</name>
    <dbReference type="NCBI Taxonomy" id="153742"/>
    <lineage>
        <taxon>Eukaryota</taxon>
        <taxon>Viridiplantae</taxon>
        <taxon>Streptophyta</taxon>
        <taxon>Embryophyta</taxon>
        <taxon>Tracheophyta</taxon>
        <taxon>Spermatophyta</taxon>
        <taxon>Magnoliopsida</taxon>
        <taxon>eudicotyledons</taxon>
        <taxon>Gunneridae</taxon>
        <taxon>Pentapetalae</taxon>
        <taxon>asterids</taxon>
        <taxon>lamiids</taxon>
        <taxon>Gentianales</taxon>
        <taxon>Rubiaceae</taxon>
        <taxon>Cinchonoideae</taxon>
        <taxon>Cinchoneae</taxon>
        <taxon>Cinchona</taxon>
    </lineage>
</organism>
<evidence type="ECO:0000313" key="2">
    <source>
        <dbReference type="EMBL" id="KAL3518878.1"/>
    </source>
</evidence>
<name>A0ABD2ZHL2_9GENT</name>
<feature type="region of interest" description="Disordered" evidence="1">
    <location>
        <begin position="1"/>
        <end position="23"/>
    </location>
</feature>
<sequence length="95" mass="10195">MGGTFQVAGDMINPSSLPENSTPVHKVLDNSDIASSCKGVPAPHESLVVMPFSYKPHCCSRGVERLLNPSSYAIARVNASLKCCRYIGRGITNFP</sequence>
<evidence type="ECO:0000256" key="1">
    <source>
        <dbReference type="SAM" id="MobiDB-lite"/>
    </source>
</evidence>
<keyword evidence="3" id="KW-1185">Reference proteome</keyword>
<accession>A0ABD2ZHL2</accession>
<evidence type="ECO:0000313" key="3">
    <source>
        <dbReference type="Proteomes" id="UP001630127"/>
    </source>
</evidence>
<gene>
    <name evidence="2" type="ORF">ACH5RR_021467</name>
</gene>
<dbReference type="Proteomes" id="UP001630127">
    <property type="component" value="Unassembled WGS sequence"/>
</dbReference>
<feature type="compositionally biased region" description="Polar residues" evidence="1">
    <location>
        <begin position="13"/>
        <end position="23"/>
    </location>
</feature>
<comment type="caution">
    <text evidence="2">The sequence shown here is derived from an EMBL/GenBank/DDBJ whole genome shotgun (WGS) entry which is preliminary data.</text>
</comment>
<protein>
    <submittedName>
        <fullName evidence="2">Uncharacterized protein</fullName>
    </submittedName>
</protein>
<reference evidence="2 3" key="1">
    <citation type="submission" date="2024-11" db="EMBL/GenBank/DDBJ databases">
        <title>A near-complete genome assembly of Cinchona calisaya.</title>
        <authorList>
            <person name="Lian D.C."/>
            <person name="Zhao X.W."/>
            <person name="Wei L."/>
        </authorList>
    </citation>
    <scope>NUCLEOTIDE SEQUENCE [LARGE SCALE GENOMIC DNA]</scope>
    <source>
        <tissue evidence="2">Nenye</tissue>
    </source>
</reference>
<dbReference type="AlphaFoldDB" id="A0ABD2ZHL2"/>
<proteinExistence type="predicted"/>
<dbReference type="EMBL" id="JBJUIK010000009">
    <property type="protein sequence ID" value="KAL3518878.1"/>
    <property type="molecule type" value="Genomic_DNA"/>
</dbReference>